<keyword evidence="3" id="KW-1185">Reference proteome</keyword>
<feature type="region of interest" description="Disordered" evidence="1">
    <location>
        <begin position="1"/>
        <end position="39"/>
    </location>
</feature>
<accession>A0A1E3VZ88</accession>
<dbReference type="EMBL" id="LPWG01000012">
    <property type="protein sequence ID" value="ODR98823.1"/>
    <property type="molecule type" value="Genomic_DNA"/>
</dbReference>
<sequence length="259" mass="25458">MHRHRPRLECSGSGSTAQSIKADNADVKTRPGFGVSATNKNALSISGAGQITYTDKNGSSLTSTSRDALNVVSTGDDGATDGSVTIDVDGPLTGGSTGISANNKGAGALTIKAGGTVESTSGNGIQAVNKNTQSKGLTIATGGTVTAKRTAISATNYGSGLLSIDADGNLVGASGISAINRGAGAVTIDASGKITASEGNAIAVTNYGTNLSVLTGNTVTAAKTAISATNYGTGKLTVHTAADAVVRPASARRTTDPTR</sequence>
<dbReference type="Proteomes" id="UP000094501">
    <property type="component" value="Unassembled WGS sequence"/>
</dbReference>
<proteinExistence type="predicted"/>
<reference evidence="2 3" key="1">
    <citation type="journal article" date="2016" name="Environ. Microbiol.">
        <title>New Methyloceanibacter diversity from North Sea sediments includes methanotroph containing solely the soluble methane monooxygenase.</title>
        <authorList>
            <person name="Vekeman B."/>
            <person name="Kerckhof F.M."/>
            <person name="Cremers G."/>
            <person name="de Vos P."/>
            <person name="Vandamme P."/>
            <person name="Boon N."/>
            <person name="Op den Camp H.J."/>
            <person name="Heylen K."/>
        </authorList>
    </citation>
    <scope>NUCLEOTIDE SEQUENCE [LARGE SCALE GENOMIC DNA]</scope>
    <source>
        <strain evidence="2 3">R-67174</strain>
    </source>
</reference>
<evidence type="ECO:0000256" key="1">
    <source>
        <dbReference type="SAM" id="MobiDB-lite"/>
    </source>
</evidence>
<evidence type="ECO:0000313" key="3">
    <source>
        <dbReference type="Proteomes" id="UP000094501"/>
    </source>
</evidence>
<dbReference type="STRING" id="1774968.AUC68_06385"/>
<comment type="caution">
    <text evidence="2">The sequence shown here is derived from an EMBL/GenBank/DDBJ whole genome shotgun (WGS) entry which is preliminary data.</text>
</comment>
<gene>
    <name evidence="2" type="ORF">AUC68_06385</name>
</gene>
<evidence type="ECO:0000313" key="2">
    <source>
        <dbReference type="EMBL" id="ODR98823.1"/>
    </source>
</evidence>
<feature type="compositionally biased region" description="Polar residues" evidence="1">
    <location>
        <begin position="12"/>
        <end position="21"/>
    </location>
</feature>
<dbReference type="AlphaFoldDB" id="A0A1E3VZ88"/>
<organism evidence="2 3">
    <name type="scientific">Methyloceanibacter methanicus</name>
    <dbReference type="NCBI Taxonomy" id="1774968"/>
    <lineage>
        <taxon>Bacteria</taxon>
        <taxon>Pseudomonadati</taxon>
        <taxon>Pseudomonadota</taxon>
        <taxon>Alphaproteobacteria</taxon>
        <taxon>Hyphomicrobiales</taxon>
        <taxon>Hyphomicrobiaceae</taxon>
        <taxon>Methyloceanibacter</taxon>
    </lineage>
</organism>
<protein>
    <submittedName>
        <fullName evidence="2">Uncharacterized protein</fullName>
    </submittedName>
</protein>
<name>A0A1E3VZ88_9HYPH</name>